<dbReference type="CDD" id="cd00051">
    <property type="entry name" value="EFh"/>
    <property type="match status" value="3"/>
</dbReference>
<sequence>MAKYHSLETTDEDLKAKWVSEKYFSDFREAFELFDHDGSGFITTDEIGVVMRRLGQNPSPQELEDMIRDVDADGSGHIDFNEFLVMMSQTKQKTGELELRQAFRLFDADNDGFITFDDLKRVMRNCGENLSDSELKHMFTKADVNNDNRVDMKVPFLVLLSKLIYQSIYLVDKFTDEEISEYREAFQLFDKDGGGTISIKELKQVFEALGQSPTEAEVQEMISGVDKDGSGEIDFDEFLQLMASKQANMTMEDELRNAFNVFDKDGSGYISSDELKQVMTNLGQSLTDEEIDEMMKEADCDSDGQVSFEGK</sequence>
<keyword evidence="1" id="KW-0677">Repeat</keyword>
<organism evidence="4 5">
    <name type="scientific">Porites lobata</name>
    <dbReference type="NCBI Taxonomy" id="104759"/>
    <lineage>
        <taxon>Eukaryota</taxon>
        <taxon>Metazoa</taxon>
        <taxon>Cnidaria</taxon>
        <taxon>Anthozoa</taxon>
        <taxon>Hexacorallia</taxon>
        <taxon>Scleractinia</taxon>
        <taxon>Fungiina</taxon>
        <taxon>Poritidae</taxon>
        <taxon>Porites</taxon>
    </lineage>
</organism>
<dbReference type="InterPro" id="IPR011992">
    <property type="entry name" value="EF-hand-dom_pair"/>
</dbReference>
<dbReference type="PROSITE" id="PS50222">
    <property type="entry name" value="EF_HAND_2"/>
    <property type="match status" value="6"/>
</dbReference>
<dbReference type="Gene3D" id="1.10.238.10">
    <property type="entry name" value="EF-hand"/>
    <property type="match status" value="4"/>
</dbReference>
<dbReference type="InterPro" id="IPR018247">
    <property type="entry name" value="EF_Hand_1_Ca_BS"/>
</dbReference>
<keyword evidence="2" id="KW-0106">Calcium</keyword>
<proteinExistence type="predicted"/>
<dbReference type="InterPro" id="IPR050230">
    <property type="entry name" value="CALM/Myosin/TropC-like"/>
</dbReference>
<dbReference type="EMBL" id="CALNXK010000182">
    <property type="protein sequence ID" value="CAH3173546.1"/>
    <property type="molecule type" value="Genomic_DNA"/>
</dbReference>
<gene>
    <name evidence="4" type="ORF">PLOB_00014171</name>
</gene>
<name>A0ABN8R418_9CNID</name>
<evidence type="ECO:0000313" key="4">
    <source>
        <dbReference type="EMBL" id="CAH3173546.1"/>
    </source>
</evidence>
<feature type="domain" description="EF-hand" evidence="3">
    <location>
        <begin position="213"/>
        <end position="248"/>
    </location>
</feature>
<feature type="domain" description="EF-hand" evidence="3">
    <location>
        <begin position="177"/>
        <end position="212"/>
    </location>
</feature>
<dbReference type="PROSITE" id="PS00018">
    <property type="entry name" value="EF_HAND_1"/>
    <property type="match status" value="6"/>
</dbReference>
<evidence type="ECO:0000259" key="3">
    <source>
        <dbReference type="PROSITE" id="PS50222"/>
    </source>
</evidence>
<keyword evidence="5" id="KW-1185">Reference proteome</keyword>
<dbReference type="SMART" id="SM00054">
    <property type="entry name" value="EFh"/>
    <property type="match status" value="8"/>
</dbReference>
<feature type="domain" description="EF-hand" evidence="3">
    <location>
        <begin position="250"/>
        <end position="285"/>
    </location>
</feature>
<feature type="domain" description="EF-hand" evidence="3">
    <location>
        <begin position="22"/>
        <end position="57"/>
    </location>
</feature>
<evidence type="ECO:0000313" key="5">
    <source>
        <dbReference type="Proteomes" id="UP001159405"/>
    </source>
</evidence>
<feature type="domain" description="EF-hand" evidence="3">
    <location>
        <begin position="94"/>
        <end position="129"/>
    </location>
</feature>
<dbReference type="Pfam" id="PF13499">
    <property type="entry name" value="EF-hand_7"/>
    <property type="match status" value="4"/>
</dbReference>
<dbReference type="InterPro" id="IPR002048">
    <property type="entry name" value="EF_hand_dom"/>
</dbReference>
<dbReference type="SUPFAM" id="SSF47473">
    <property type="entry name" value="EF-hand"/>
    <property type="match status" value="2"/>
</dbReference>
<evidence type="ECO:0000256" key="2">
    <source>
        <dbReference type="ARBA" id="ARBA00022837"/>
    </source>
</evidence>
<dbReference type="PANTHER" id="PTHR23048">
    <property type="entry name" value="MYOSIN LIGHT CHAIN 1, 3"/>
    <property type="match status" value="1"/>
</dbReference>
<reference evidence="4 5" key="1">
    <citation type="submission" date="2022-05" db="EMBL/GenBank/DDBJ databases">
        <authorList>
            <consortium name="Genoscope - CEA"/>
            <person name="William W."/>
        </authorList>
    </citation>
    <scope>NUCLEOTIDE SEQUENCE [LARGE SCALE GENOMIC DNA]</scope>
</reference>
<dbReference type="PANTHER" id="PTHR23048:SF0">
    <property type="entry name" value="CALMODULIN LIKE 3"/>
    <property type="match status" value="1"/>
</dbReference>
<comment type="caution">
    <text evidence="4">The sequence shown here is derived from an EMBL/GenBank/DDBJ whole genome shotgun (WGS) entry which is preliminary data.</text>
</comment>
<evidence type="ECO:0000256" key="1">
    <source>
        <dbReference type="ARBA" id="ARBA00022737"/>
    </source>
</evidence>
<feature type="domain" description="EF-hand" evidence="3">
    <location>
        <begin position="58"/>
        <end position="93"/>
    </location>
</feature>
<dbReference type="Proteomes" id="UP001159405">
    <property type="component" value="Unassembled WGS sequence"/>
</dbReference>
<protein>
    <recommendedName>
        <fullName evidence="3">EF-hand domain-containing protein</fullName>
    </recommendedName>
</protein>
<accession>A0ABN8R418</accession>